<accession>A0A0M4EU18</accession>
<dbReference type="Proteomes" id="UP000494163">
    <property type="component" value="Chromosome 2R"/>
</dbReference>
<proteinExistence type="predicted"/>
<feature type="non-terminal residue" evidence="2">
    <location>
        <position position="187"/>
    </location>
</feature>
<dbReference type="AlphaFoldDB" id="A0A0M4EU18"/>
<keyword evidence="1" id="KW-0812">Transmembrane</keyword>
<name>A0A0M4EU18_DROBS</name>
<dbReference type="STRING" id="30019.A0A0M4EU18"/>
<feature type="non-terminal residue" evidence="2">
    <location>
        <position position="1"/>
    </location>
</feature>
<keyword evidence="1" id="KW-0472">Membrane</keyword>
<organism evidence="2 3">
    <name type="scientific">Drosophila busckii</name>
    <name type="common">Fruit fly</name>
    <dbReference type="NCBI Taxonomy" id="30019"/>
    <lineage>
        <taxon>Eukaryota</taxon>
        <taxon>Metazoa</taxon>
        <taxon>Ecdysozoa</taxon>
        <taxon>Arthropoda</taxon>
        <taxon>Hexapoda</taxon>
        <taxon>Insecta</taxon>
        <taxon>Pterygota</taxon>
        <taxon>Neoptera</taxon>
        <taxon>Endopterygota</taxon>
        <taxon>Diptera</taxon>
        <taxon>Brachycera</taxon>
        <taxon>Muscomorpha</taxon>
        <taxon>Ephydroidea</taxon>
        <taxon>Drosophilidae</taxon>
        <taxon>Drosophila</taxon>
    </lineage>
</organism>
<gene>
    <name evidence="2" type="ORF">Dbus_chr2Rg411</name>
</gene>
<dbReference type="EMBL" id="CP012524">
    <property type="protein sequence ID" value="ALC40832.1"/>
    <property type="molecule type" value="Genomic_DNA"/>
</dbReference>
<dbReference type="OMA" id="MEYYLSA"/>
<reference evidence="2 3" key="1">
    <citation type="submission" date="2015-08" db="EMBL/GenBank/DDBJ databases">
        <title>Ancestral chromatin configuration constrains chromatin evolution on differentiating sex chromosomes in Drosophila.</title>
        <authorList>
            <person name="Zhou Q."/>
            <person name="Bachtrog D."/>
        </authorList>
    </citation>
    <scope>NUCLEOTIDE SEQUENCE [LARGE SCALE GENOMIC DNA]</scope>
    <source>
        <tissue evidence="2">Whole larvae</tissue>
    </source>
</reference>
<keyword evidence="3" id="KW-1185">Reference proteome</keyword>
<evidence type="ECO:0000256" key="1">
    <source>
        <dbReference type="SAM" id="Phobius"/>
    </source>
</evidence>
<evidence type="ECO:0000313" key="2">
    <source>
        <dbReference type="EMBL" id="ALC40832.1"/>
    </source>
</evidence>
<sequence>TNAACYNWRKAASAADVEQNLLQVDNLPESYQLIYRAPLENYLNWTKNVSTATVTTIGLLAGYQYATSIHFINVVQQINVAMLVSNETDLYYFAGGFVLINLAIRAFVAKYPLRIYKSVDNYCAVYSSQLPFGTVKHYFEKGEIAEYKNILNPWSNIMYKLGRRSSMLLVDYFRTPSEFHKLFEQDK</sequence>
<evidence type="ECO:0000313" key="3">
    <source>
        <dbReference type="Proteomes" id="UP000494163"/>
    </source>
</evidence>
<feature type="transmembrane region" description="Helical" evidence="1">
    <location>
        <begin position="90"/>
        <end position="108"/>
    </location>
</feature>
<keyword evidence="1" id="KW-1133">Transmembrane helix</keyword>
<protein>
    <submittedName>
        <fullName evidence="2">CG33228</fullName>
    </submittedName>
</protein>